<evidence type="ECO:0000313" key="3">
    <source>
        <dbReference type="Proteomes" id="UP001168821"/>
    </source>
</evidence>
<comment type="caution">
    <text evidence="2">The sequence shown here is derived from an EMBL/GenBank/DDBJ whole genome shotgun (WGS) entry which is preliminary data.</text>
</comment>
<protein>
    <submittedName>
        <fullName evidence="2">Uncharacterized protein</fullName>
    </submittedName>
</protein>
<evidence type="ECO:0000313" key="2">
    <source>
        <dbReference type="EMBL" id="KAJ3666886.1"/>
    </source>
</evidence>
<feature type="region of interest" description="Disordered" evidence="1">
    <location>
        <begin position="88"/>
        <end position="117"/>
    </location>
</feature>
<dbReference type="Proteomes" id="UP001168821">
    <property type="component" value="Unassembled WGS sequence"/>
</dbReference>
<name>A0AA38J4L4_9CUCU</name>
<dbReference type="AlphaFoldDB" id="A0AA38J4L4"/>
<dbReference type="EMBL" id="JALNTZ010000001">
    <property type="protein sequence ID" value="KAJ3666886.1"/>
    <property type="molecule type" value="Genomic_DNA"/>
</dbReference>
<sequence length="117" mass="13202">MIAYFATTARKSDKLAISVFSRNLNWCNLANAKVGVEKQSPQCDVISNWRVRGEFFAIFQRNRRRRTRLSPPLRLTVERELSLSIAGRTGAEPELGPTSLDISASHVRDNLRTAATR</sequence>
<accession>A0AA38J4L4</accession>
<organism evidence="2 3">
    <name type="scientific">Zophobas morio</name>
    <dbReference type="NCBI Taxonomy" id="2755281"/>
    <lineage>
        <taxon>Eukaryota</taxon>
        <taxon>Metazoa</taxon>
        <taxon>Ecdysozoa</taxon>
        <taxon>Arthropoda</taxon>
        <taxon>Hexapoda</taxon>
        <taxon>Insecta</taxon>
        <taxon>Pterygota</taxon>
        <taxon>Neoptera</taxon>
        <taxon>Endopterygota</taxon>
        <taxon>Coleoptera</taxon>
        <taxon>Polyphaga</taxon>
        <taxon>Cucujiformia</taxon>
        <taxon>Tenebrionidae</taxon>
        <taxon>Zophobas</taxon>
    </lineage>
</organism>
<evidence type="ECO:0000256" key="1">
    <source>
        <dbReference type="SAM" id="MobiDB-lite"/>
    </source>
</evidence>
<keyword evidence="3" id="KW-1185">Reference proteome</keyword>
<reference evidence="2" key="1">
    <citation type="journal article" date="2023" name="G3 (Bethesda)">
        <title>Whole genome assemblies of Zophobas morio and Tenebrio molitor.</title>
        <authorList>
            <person name="Kaur S."/>
            <person name="Stinson S.A."/>
            <person name="diCenzo G.C."/>
        </authorList>
    </citation>
    <scope>NUCLEOTIDE SEQUENCE</scope>
    <source>
        <strain evidence="2">QUZm001</strain>
    </source>
</reference>
<gene>
    <name evidence="2" type="ORF">Zmor_002311</name>
</gene>
<proteinExistence type="predicted"/>